<proteinExistence type="inferred from homology"/>
<dbReference type="SMART" id="SM00903">
    <property type="entry name" value="Flavin_Reduct"/>
    <property type="match status" value="1"/>
</dbReference>
<dbReference type="Gene3D" id="3.90.79.10">
    <property type="entry name" value="Nucleoside Triphosphate Pyrophosphohydrolase"/>
    <property type="match status" value="1"/>
</dbReference>
<dbReference type="AlphaFoldDB" id="A0A934SP04"/>
<dbReference type="SUPFAM" id="SSF50475">
    <property type="entry name" value="FMN-binding split barrel"/>
    <property type="match status" value="1"/>
</dbReference>
<keyword evidence="2" id="KW-0560">Oxidoreductase</keyword>
<evidence type="ECO:0000256" key="2">
    <source>
        <dbReference type="ARBA" id="ARBA00023002"/>
    </source>
</evidence>
<reference evidence="4" key="1">
    <citation type="submission" date="2021-01" db="EMBL/GenBank/DDBJ databases">
        <title>Lacisediminihabitans sp. nov. strain G11-30, isolated from Antarctic Soil.</title>
        <authorList>
            <person name="Li J."/>
        </authorList>
    </citation>
    <scope>NUCLEOTIDE SEQUENCE</scope>
    <source>
        <strain evidence="4">G11-30</strain>
    </source>
</reference>
<dbReference type="RefSeq" id="WP_200557058.1">
    <property type="nucleotide sequence ID" value="NZ_JAEPES010000005.1"/>
</dbReference>
<evidence type="ECO:0000313" key="5">
    <source>
        <dbReference type="Proteomes" id="UP000636458"/>
    </source>
</evidence>
<sequence length="324" mass="34466">MKDFNSTQPELDVALYRQALGSFLTGVTVVTTVDQEGRDRGLTANSFTSVSLNPPLVLFCVDKRAGSYGCFRPEVGYVVHILGSEQQEIAKTFASRSGDKFDGLEVSRSTTGAPVLSDAHATLDCSVDSVVDAGDHAVIIGRVNAFHVEEKRPLGYYQGKMQSFNAEEELAAFANATGAALTVLWVVETRDGEMILARRGDSFSLPKSTLPTSRLHAAALSQAASEAIGVPVAIDFLYSIYGTDGDSLTLAYRGRVDPTGESSLVLRDDLTSEDAERAATLISDPGQSAVLQRYVDERGDANFGIYAGSIDVGSVATIHAVSAL</sequence>
<gene>
    <name evidence="4" type="ORF">IV501_14360</name>
</gene>
<dbReference type="PANTHER" id="PTHR30466:SF11">
    <property type="entry name" value="FLAVIN-DEPENDENT MONOOXYGENASE, REDUCTASE SUBUNIT HSAB"/>
    <property type="match status" value="1"/>
</dbReference>
<dbReference type="InterPro" id="IPR012349">
    <property type="entry name" value="Split_barrel_FMN-bd"/>
</dbReference>
<dbReference type="GO" id="GO:0010181">
    <property type="term" value="F:FMN binding"/>
    <property type="evidence" value="ECO:0007669"/>
    <property type="project" value="InterPro"/>
</dbReference>
<evidence type="ECO:0000313" key="4">
    <source>
        <dbReference type="EMBL" id="MBK4348819.1"/>
    </source>
</evidence>
<dbReference type="GO" id="GO:0042602">
    <property type="term" value="F:riboflavin reductase (NADPH) activity"/>
    <property type="evidence" value="ECO:0007669"/>
    <property type="project" value="TreeGrafter"/>
</dbReference>
<accession>A0A934SP04</accession>
<dbReference type="InterPro" id="IPR050268">
    <property type="entry name" value="NADH-dep_flavin_reductase"/>
</dbReference>
<dbReference type="PANTHER" id="PTHR30466">
    <property type="entry name" value="FLAVIN REDUCTASE"/>
    <property type="match status" value="1"/>
</dbReference>
<comment type="similarity">
    <text evidence="1">Belongs to the non-flavoprotein flavin reductase family.</text>
</comment>
<dbReference type="EMBL" id="JAEPES010000005">
    <property type="protein sequence ID" value="MBK4348819.1"/>
    <property type="molecule type" value="Genomic_DNA"/>
</dbReference>
<name>A0A934SP04_9MICO</name>
<dbReference type="Pfam" id="PF01613">
    <property type="entry name" value="Flavin_Reduct"/>
    <property type="match status" value="1"/>
</dbReference>
<dbReference type="Gene3D" id="2.30.110.10">
    <property type="entry name" value="Electron Transport, Fmn-binding Protein, Chain A"/>
    <property type="match status" value="1"/>
</dbReference>
<dbReference type="Proteomes" id="UP000636458">
    <property type="component" value="Unassembled WGS sequence"/>
</dbReference>
<evidence type="ECO:0000259" key="3">
    <source>
        <dbReference type="SMART" id="SM00903"/>
    </source>
</evidence>
<protein>
    <submittedName>
        <fullName evidence="4">Flavin reductase family protein</fullName>
    </submittedName>
</protein>
<dbReference type="InterPro" id="IPR002563">
    <property type="entry name" value="Flavin_Rdtase-like_dom"/>
</dbReference>
<organism evidence="4 5">
    <name type="scientific">Lacisediminihabitans changchengi</name>
    <dbReference type="NCBI Taxonomy" id="2787634"/>
    <lineage>
        <taxon>Bacteria</taxon>
        <taxon>Bacillati</taxon>
        <taxon>Actinomycetota</taxon>
        <taxon>Actinomycetes</taxon>
        <taxon>Micrococcales</taxon>
        <taxon>Microbacteriaceae</taxon>
        <taxon>Lacisediminihabitans</taxon>
    </lineage>
</organism>
<evidence type="ECO:0000256" key="1">
    <source>
        <dbReference type="ARBA" id="ARBA00008898"/>
    </source>
</evidence>
<comment type="caution">
    <text evidence="4">The sequence shown here is derived from an EMBL/GenBank/DDBJ whole genome shotgun (WGS) entry which is preliminary data.</text>
</comment>
<keyword evidence="5" id="KW-1185">Reference proteome</keyword>
<feature type="domain" description="Flavin reductase like" evidence="3">
    <location>
        <begin position="20"/>
        <end position="163"/>
    </location>
</feature>